<gene>
    <name evidence="1" type="ORF">M407DRAFT_241218</name>
</gene>
<organism evidence="1 2">
    <name type="scientific">Tulasnella calospora MUT 4182</name>
    <dbReference type="NCBI Taxonomy" id="1051891"/>
    <lineage>
        <taxon>Eukaryota</taxon>
        <taxon>Fungi</taxon>
        <taxon>Dikarya</taxon>
        <taxon>Basidiomycota</taxon>
        <taxon>Agaricomycotina</taxon>
        <taxon>Agaricomycetes</taxon>
        <taxon>Cantharellales</taxon>
        <taxon>Tulasnellaceae</taxon>
        <taxon>Tulasnella</taxon>
    </lineage>
</organism>
<dbReference type="AlphaFoldDB" id="A0A0C3MH01"/>
<dbReference type="Proteomes" id="UP000054248">
    <property type="component" value="Unassembled WGS sequence"/>
</dbReference>
<keyword evidence="2" id="KW-1185">Reference proteome</keyword>
<sequence>MYYISFYEFQTHSIRRIRHCTYGECPCSCAFRLSYDIARRILGEYPAPAKFIAGAWDTTLGVLRPSRRFPALS</sequence>
<accession>A0A0C3MH01</accession>
<reference evidence="2" key="2">
    <citation type="submission" date="2015-01" db="EMBL/GenBank/DDBJ databases">
        <title>Evolutionary Origins and Diversification of the Mycorrhizal Mutualists.</title>
        <authorList>
            <consortium name="DOE Joint Genome Institute"/>
            <consortium name="Mycorrhizal Genomics Consortium"/>
            <person name="Kohler A."/>
            <person name="Kuo A."/>
            <person name="Nagy L.G."/>
            <person name="Floudas D."/>
            <person name="Copeland A."/>
            <person name="Barry K.W."/>
            <person name="Cichocki N."/>
            <person name="Veneault-Fourrey C."/>
            <person name="LaButti K."/>
            <person name="Lindquist E.A."/>
            <person name="Lipzen A."/>
            <person name="Lundell T."/>
            <person name="Morin E."/>
            <person name="Murat C."/>
            <person name="Riley R."/>
            <person name="Ohm R."/>
            <person name="Sun H."/>
            <person name="Tunlid A."/>
            <person name="Henrissat B."/>
            <person name="Grigoriev I.V."/>
            <person name="Hibbett D.S."/>
            <person name="Martin F."/>
        </authorList>
    </citation>
    <scope>NUCLEOTIDE SEQUENCE [LARGE SCALE GENOMIC DNA]</scope>
    <source>
        <strain evidence="2">MUT 4182</strain>
    </source>
</reference>
<dbReference type="HOGENOM" id="CLU_2706598_0_0_1"/>
<evidence type="ECO:0000313" key="1">
    <source>
        <dbReference type="EMBL" id="KIO32992.1"/>
    </source>
</evidence>
<protein>
    <submittedName>
        <fullName evidence="1">Uncharacterized protein</fullName>
    </submittedName>
</protein>
<proteinExistence type="predicted"/>
<dbReference type="EMBL" id="KN822951">
    <property type="protein sequence ID" value="KIO32992.1"/>
    <property type="molecule type" value="Genomic_DNA"/>
</dbReference>
<reference evidence="1 2" key="1">
    <citation type="submission" date="2014-04" db="EMBL/GenBank/DDBJ databases">
        <authorList>
            <consortium name="DOE Joint Genome Institute"/>
            <person name="Kuo A."/>
            <person name="Girlanda M."/>
            <person name="Perotto S."/>
            <person name="Kohler A."/>
            <person name="Nagy L.G."/>
            <person name="Floudas D."/>
            <person name="Copeland A."/>
            <person name="Barry K.W."/>
            <person name="Cichocki N."/>
            <person name="Veneault-Fourrey C."/>
            <person name="LaButti K."/>
            <person name="Lindquist E.A."/>
            <person name="Lipzen A."/>
            <person name="Lundell T."/>
            <person name="Morin E."/>
            <person name="Murat C."/>
            <person name="Sun H."/>
            <person name="Tunlid A."/>
            <person name="Henrissat B."/>
            <person name="Grigoriev I.V."/>
            <person name="Hibbett D.S."/>
            <person name="Martin F."/>
            <person name="Nordberg H.P."/>
            <person name="Cantor M.N."/>
            <person name="Hua S.X."/>
        </authorList>
    </citation>
    <scope>NUCLEOTIDE SEQUENCE [LARGE SCALE GENOMIC DNA]</scope>
    <source>
        <strain evidence="1 2">MUT 4182</strain>
    </source>
</reference>
<evidence type="ECO:0000313" key="2">
    <source>
        <dbReference type="Proteomes" id="UP000054248"/>
    </source>
</evidence>
<name>A0A0C3MH01_9AGAM</name>